<feature type="transmembrane region" description="Helical" evidence="15">
    <location>
        <begin position="530"/>
        <end position="548"/>
    </location>
</feature>
<evidence type="ECO:0000256" key="7">
    <source>
        <dbReference type="ARBA" id="ARBA00022737"/>
    </source>
</evidence>
<gene>
    <name evidence="18 19" type="primary">LOC116290678</name>
</gene>
<dbReference type="GO" id="GO:0005886">
    <property type="term" value="C:plasma membrane"/>
    <property type="evidence" value="ECO:0007669"/>
    <property type="project" value="UniProtKB-SubCell"/>
</dbReference>
<keyword evidence="4" id="KW-0109">Calcium transport</keyword>
<evidence type="ECO:0000256" key="12">
    <source>
        <dbReference type="ARBA" id="ARBA00023303"/>
    </source>
</evidence>
<feature type="transmembrane region" description="Helical" evidence="15">
    <location>
        <begin position="381"/>
        <end position="401"/>
    </location>
</feature>
<evidence type="ECO:0000256" key="15">
    <source>
        <dbReference type="SAM" id="Phobius"/>
    </source>
</evidence>
<dbReference type="PROSITE" id="PS50297">
    <property type="entry name" value="ANK_REP_REGION"/>
    <property type="match status" value="1"/>
</dbReference>
<dbReference type="Gene3D" id="1.25.40.20">
    <property type="entry name" value="Ankyrin repeat-containing domain"/>
    <property type="match status" value="1"/>
</dbReference>
<keyword evidence="7" id="KW-0677">Repeat</keyword>
<dbReference type="InterPro" id="IPR024862">
    <property type="entry name" value="TRPV"/>
</dbReference>
<evidence type="ECO:0000259" key="16">
    <source>
        <dbReference type="Pfam" id="PF00520"/>
    </source>
</evidence>
<feature type="repeat" description="ANK" evidence="13">
    <location>
        <begin position="159"/>
        <end position="191"/>
    </location>
</feature>
<feature type="transmembrane region" description="Helical" evidence="15">
    <location>
        <begin position="589"/>
        <end position="610"/>
    </location>
</feature>
<dbReference type="AlphaFoldDB" id="A0A6P8HD97"/>
<feature type="transmembrane region" description="Helical" evidence="15">
    <location>
        <begin position="492"/>
        <end position="518"/>
    </location>
</feature>
<accession>A0A6P8HD97</accession>
<evidence type="ECO:0000313" key="19">
    <source>
        <dbReference type="RefSeq" id="XP_031553641.1"/>
    </source>
</evidence>
<keyword evidence="8" id="KW-0106">Calcium</keyword>
<evidence type="ECO:0000256" key="1">
    <source>
        <dbReference type="ARBA" id="ARBA00004651"/>
    </source>
</evidence>
<feature type="transmembrane region" description="Helical" evidence="15">
    <location>
        <begin position="421"/>
        <end position="442"/>
    </location>
</feature>
<keyword evidence="5" id="KW-0107">Calcium channel</keyword>
<feature type="domain" description="Ion transport" evidence="16">
    <location>
        <begin position="424"/>
        <end position="620"/>
    </location>
</feature>
<comment type="subcellular location">
    <subcellularLocation>
        <location evidence="1">Cell membrane</location>
        <topology evidence="1">Multi-pass membrane protein</topology>
    </subcellularLocation>
</comment>
<keyword evidence="13" id="KW-0040">ANK repeat</keyword>
<dbReference type="GO" id="GO:0098703">
    <property type="term" value="P:calcium ion import across plasma membrane"/>
    <property type="evidence" value="ECO:0007669"/>
    <property type="project" value="TreeGrafter"/>
</dbReference>
<dbReference type="PROSITE" id="PS50088">
    <property type="entry name" value="ANK_REPEAT"/>
    <property type="match status" value="2"/>
</dbReference>
<dbReference type="InterPro" id="IPR002110">
    <property type="entry name" value="Ankyrin_rpt"/>
</dbReference>
<dbReference type="InterPro" id="IPR005821">
    <property type="entry name" value="Ion_trans_dom"/>
</dbReference>
<evidence type="ECO:0000256" key="5">
    <source>
        <dbReference type="ARBA" id="ARBA00022673"/>
    </source>
</evidence>
<organism evidence="17 19">
    <name type="scientific">Actinia tenebrosa</name>
    <name type="common">Australian red waratah sea anemone</name>
    <dbReference type="NCBI Taxonomy" id="6105"/>
    <lineage>
        <taxon>Eukaryota</taxon>
        <taxon>Metazoa</taxon>
        <taxon>Cnidaria</taxon>
        <taxon>Anthozoa</taxon>
        <taxon>Hexacorallia</taxon>
        <taxon>Actiniaria</taxon>
        <taxon>Actiniidae</taxon>
        <taxon>Actinia</taxon>
    </lineage>
</organism>
<reference evidence="18 19" key="1">
    <citation type="submission" date="2025-04" db="UniProtKB">
        <authorList>
            <consortium name="RefSeq"/>
        </authorList>
    </citation>
    <scope>IDENTIFICATION</scope>
    <source>
        <tissue evidence="18 19">Tentacle</tissue>
    </source>
</reference>
<evidence type="ECO:0000256" key="11">
    <source>
        <dbReference type="ARBA" id="ARBA00023136"/>
    </source>
</evidence>
<evidence type="ECO:0000256" key="4">
    <source>
        <dbReference type="ARBA" id="ARBA00022568"/>
    </source>
</evidence>
<keyword evidence="2" id="KW-0813">Transport</keyword>
<dbReference type="SMART" id="SM00248">
    <property type="entry name" value="ANK"/>
    <property type="match status" value="5"/>
</dbReference>
<evidence type="ECO:0000256" key="14">
    <source>
        <dbReference type="SAM" id="MobiDB-lite"/>
    </source>
</evidence>
<evidence type="ECO:0000256" key="6">
    <source>
        <dbReference type="ARBA" id="ARBA00022692"/>
    </source>
</evidence>
<dbReference type="Pfam" id="PF00520">
    <property type="entry name" value="Ion_trans"/>
    <property type="match status" value="1"/>
</dbReference>
<evidence type="ECO:0000256" key="2">
    <source>
        <dbReference type="ARBA" id="ARBA00022448"/>
    </source>
</evidence>
<sequence length="707" mass="80969">MRICVKSSSDDEDQRELAQNKGEDNYEAYRFVDMKGEKSEALLVKEFKKGGRKELKRLLRDEGILNPYLYREGEVITKERYLRWKSENEGSERDESKEKAIDYPDCKACWSLQSRGSLGEAPLHLCFLNNNPLHTKIAHVLLEEYPAMALDKYEGGDYFGETSLHIAIVNGDLESVKLLVKCGSDLKARATGKFFLPEDSKTKINLETNFEGYAYYGEYPAAFAACFGHEDMYDVLVRGGADPNLQDSFGNTVLHLCVIHDKLEMYKHALHRKHKIRGDPNITNHAGLTPLALAAKFGRKSMFQPMLEFTGQEFWSFGYINCSAFPLEGLDSIDKDGRSNQNSALITTLRGESKEHLDLLDTGIMFRLLEEKWEAFAKRSFYTRMMFAVLYLIAFSLSIYLRPRNLKMKILPYNLDKLRLAMEAVTVVGAIIFIGFEIKHAVITQLGFNAHFRSLRDAPGKCLFLVSCVLIVIACPLRYLDQLVIETHLMVIAAPMAWCYLLFFCRGFSAVGPFVGMVYKMCAGDMTRFVIIYVIFLAGLVQAFKYLMQGEPNYEHEGDTFLSLLQMTFGEFDYAQFENSRYPILTKLLFFYFNLFITVLLLNMLIAMMASTYQNIADRSEKEWRRQWAEIIMVIEHSISPKELMHYQDGYSVNMAGEGSKERSRGIMVIKKTDKKSKADVRKSAVQNWKILGKTSIKDELRLQAFS</sequence>
<dbReference type="SUPFAM" id="SSF48403">
    <property type="entry name" value="Ankyrin repeat"/>
    <property type="match status" value="1"/>
</dbReference>
<keyword evidence="6 15" id="KW-0812">Transmembrane</keyword>
<keyword evidence="11 15" id="KW-0472">Membrane</keyword>
<evidence type="ECO:0000256" key="3">
    <source>
        <dbReference type="ARBA" id="ARBA00022475"/>
    </source>
</evidence>
<feature type="repeat" description="ANK" evidence="13">
    <location>
        <begin position="216"/>
        <end position="248"/>
    </location>
</feature>
<dbReference type="Pfam" id="PF12796">
    <property type="entry name" value="Ank_2"/>
    <property type="match status" value="2"/>
</dbReference>
<dbReference type="GeneID" id="116290678"/>
<name>A0A6P8HD97_ACTTE</name>
<evidence type="ECO:0000313" key="17">
    <source>
        <dbReference type="Proteomes" id="UP000515163"/>
    </source>
</evidence>
<dbReference type="Gene3D" id="1.10.287.70">
    <property type="match status" value="1"/>
</dbReference>
<keyword evidence="10" id="KW-0406">Ion transport</keyword>
<evidence type="ECO:0000313" key="18">
    <source>
        <dbReference type="RefSeq" id="XP_031553639.1"/>
    </source>
</evidence>
<dbReference type="KEGG" id="aten:116290678"/>
<evidence type="ECO:0000256" key="9">
    <source>
        <dbReference type="ARBA" id="ARBA00022989"/>
    </source>
</evidence>
<evidence type="ECO:0000256" key="8">
    <source>
        <dbReference type="ARBA" id="ARBA00022837"/>
    </source>
</evidence>
<protein>
    <submittedName>
        <fullName evidence="18 19">Transient receptor potential cation channel subfamily V member 6-like isoform X1</fullName>
    </submittedName>
</protein>
<dbReference type="PANTHER" id="PTHR10582:SF2">
    <property type="entry name" value="INACTIVE"/>
    <property type="match status" value="1"/>
</dbReference>
<feature type="transmembrane region" description="Helical" evidence="15">
    <location>
        <begin position="462"/>
        <end position="480"/>
    </location>
</feature>
<keyword evidence="9 15" id="KW-1133">Transmembrane helix</keyword>
<evidence type="ECO:0000256" key="10">
    <source>
        <dbReference type="ARBA" id="ARBA00023065"/>
    </source>
</evidence>
<dbReference type="Proteomes" id="UP000515163">
    <property type="component" value="Unplaced"/>
</dbReference>
<dbReference type="RefSeq" id="XP_031553641.1">
    <property type="nucleotide sequence ID" value="XM_031697781.1"/>
</dbReference>
<dbReference type="RefSeq" id="XP_031553639.1">
    <property type="nucleotide sequence ID" value="XM_031697779.1"/>
</dbReference>
<proteinExistence type="predicted"/>
<keyword evidence="3" id="KW-1003">Cell membrane</keyword>
<dbReference type="InterPro" id="IPR036770">
    <property type="entry name" value="Ankyrin_rpt-contain_sf"/>
</dbReference>
<evidence type="ECO:0000256" key="13">
    <source>
        <dbReference type="PROSITE-ProRule" id="PRU00023"/>
    </source>
</evidence>
<dbReference type="OrthoDB" id="533508at2759"/>
<dbReference type="GO" id="GO:0005262">
    <property type="term" value="F:calcium channel activity"/>
    <property type="evidence" value="ECO:0007669"/>
    <property type="project" value="UniProtKB-KW"/>
</dbReference>
<keyword evidence="12" id="KW-0407">Ion channel</keyword>
<keyword evidence="17" id="KW-1185">Reference proteome</keyword>
<feature type="region of interest" description="Disordered" evidence="14">
    <location>
        <begin position="1"/>
        <end position="21"/>
    </location>
</feature>
<dbReference type="PANTHER" id="PTHR10582">
    <property type="entry name" value="TRANSIENT RECEPTOR POTENTIAL ION CHANNEL PROTEIN"/>
    <property type="match status" value="1"/>
</dbReference>